<dbReference type="InterPro" id="IPR020904">
    <property type="entry name" value="Sc_DH/Rdtase_CS"/>
</dbReference>
<reference evidence="3 4" key="1">
    <citation type="submission" date="2016-04" db="EMBL/GenBank/DDBJ databases">
        <title>Deep-sea bacteria in the southern Pacific.</title>
        <authorList>
            <person name="Tang K."/>
        </authorList>
    </citation>
    <scope>NUCLEOTIDE SEQUENCE [LARGE SCALE GENOMIC DNA]</scope>
    <source>
        <strain evidence="3 4">JLT2014</strain>
        <plasmid evidence="4">ppaby2</plasmid>
    </source>
</reference>
<proteinExistence type="inferred from homology"/>
<dbReference type="PRINTS" id="PR00081">
    <property type="entry name" value="GDHRDH"/>
</dbReference>
<dbReference type="PANTHER" id="PTHR42760:SF40">
    <property type="entry name" value="3-OXOACYL-[ACYL-CARRIER-PROTEIN] REDUCTASE, CHLOROPLASTIC"/>
    <property type="match status" value="1"/>
</dbReference>
<dbReference type="SUPFAM" id="SSF51735">
    <property type="entry name" value="NAD(P)-binding Rossmann-fold domains"/>
    <property type="match status" value="1"/>
</dbReference>
<accession>A0A1P8UMA6</accession>
<gene>
    <name evidence="3" type="ORF">Ga0080574_TMP176</name>
</gene>
<dbReference type="FunFam" id="3.40.50.720:FF:000173">
    <property type="entry name" value="3-oxoacyl-[acyl-carrier protein] reductase"/>
    <property type="match status" value="1"/>
</dbReference>
<evidence type="ECO:0000256" key="1">
    <source>
        <dbReference type="ARBA" id="ARBA00006484"/>
    </source>
</evidence>
<dbReference type="PRINTS" id="PR00080">
    <property type="entry name" value="SDRFAMILY"/>
</dbReference>
<keyword evidence="3" id="KW-0614">Plasmid</keyword>
<dbReference type="GO" id="GO:0016616">
    <property type="term" value="F:oxidoreductase activity, acting on the CH-OH group of donors, NAD or NADP as acceptor"/>
    <property type="evidence" value="ECO:0007669"/>
    <property type="project" value="TreeGrafter"/>
</dbReference>
<keyword evidence="4" id="KW-1185">Reference proteome</keyword>
<comment type="similarity">
    <text evidence="1">Belongs to the short-chain dehydrogenases/reductases (SDR) family.</text>
</comment>
<sequence length="255" mass="25932">MRGLKSKIVVVTGGGGGIGAATCLRFAEEGARVAVVDLNQAAAETVVAQIAGIGGEGLAVAVDLTDAEATAAAVARIEAELGPIDVLVNGVGWDIFTPFLKSGPEFWTKIIDINLRGVLNITHPVLALMAERKAGRIVSLASDAARGGSSGESVYAACKAGVIAFSKTIAREHARQGISVNVVCPGVTDTAMLDAFMEAAGDKEKLRTAFTRAVPMGRLGLPGDLPGAIAFFASDDAGFITGQVLSVSGGLTMHG</sequence>
<dbReference type="InterPro" id="IPR036291">
    <property type="entry name" value="NAD(P)-bd_dom_sf"/>
</dbReference>
<evidence type="ECO:0000313" key="3">
    <source>
        <dbReference type="EMBL" id="APZ50510.1"/>
    </source>
</evidence>
<organism evidence="3 4">
    <name type="scientific">Salipiger abyssi</name>
    <dbReference type="NCBI Taxonomy" id="1250539"/>
    <lineage>
        <taxon>Bacteria</taxon>
        <taxon>Pseudomonadati</taxon>
        <taxon>Pseudomonadota</taxon>
        <taxon>Alphaproteobacteria</taxon>
        <taxon>Rhodobacterales</taxon>
        <taxon>Roseobacteraceae</taxon>
        <taxon>Salipiger</taxon>
    </lineage>
</organism>
<dbReference type="GO" id="GO:0030497">
    <property type="term" value="P:fatty acid elongation"/>
    <property type="evidence" value="ECO:0007669"/>
    <property type="project" value="TreeGrafter"/>
</dbReference>
<dbReference type="RefSeq" id="WP_198039713.1">
    <property type="nucleotide sequence ID" value="NZ_CP015090.1"/>
</dbReference>
<dbReference type="EC" id="1.1.1.-" evidence="3"/>
<keyword evidence="2 3" id="KW-0560">Oxidoreductase</keyword>
<dbReference type="EMBL" id="CP015090">
    <property type="protein sequence ID" value="APZ50510.1"/>
    <property type="molecule type" value="Genomic_DNA"/>
</dbReference>
<evidence type="ECO:0000313" key="4">
    <source>
        <dbReference type="Proteomes" id="UP000187059"/>
    </source>
</evidence>
<protein>
    <submittedName>
        <fullName evidence="3">2-hydroxycyclohexanecarboxyl-CoA dehydrogenase</fullName>
        <ecNumber evidence="3">1.1.1.-</ecNumber>
    </submittedName>
</protein>
<evidence type="ECO:0000256" key="2">
    <source>
        <dbReference type="ARBA" id="ARBA00023002"/>
    </source>
</evidence>
<dbReference type="PROSITE" id="PS00061">
    <property type="entry name" value="ADH_SHORT"/>
    <property type="match status" value="1"/>
</dbReference>
<geneLocation type="plasmid" evidence="4">
    <name>ppaby2</name>
</geneLocation>
<dbReference type="KEGG" id="paby:Ga0080574_TMP176"/>
<dbReference type="Pfam" id="PF13561">
    <property type="entry name" value="adh_short_C2"/>
    <property type="match status" value="1"/>
</dbReference>
<dbReference type="AlphaFoldDB" id="A0A1P8UMA6"/>
<dbReference type="Gene3D" id="3.40.50.720">
    <property type="entry name" value="NAD(P)-binding Rossmann-like Domain"/>
    <property type="match status" value="1"/>
</dbReference>
<dbReference type="Proteomes" id="UP000187059">
    <property type="component" value="Plasmid pPABY2"/>
</dbReference>
<name>A0A1P8UMA6_9RHOB</name>
<dbReference type="InterPro" id="IPR002347">
    <property type="entry name" value="SDR_fam"/>
</dbReference>
<dbReference type="PANTHER" id="PTHR42760">
    <property type="entry name" value="SHORT-CHAIN DEHYDROGENASES/REDUCTASES FAMILY MEMBER"/>
    <property type="match status" value="1"/>
</dbReference>